<feature type="compositionally biased region" description="Basic and acidic residues" evidence="1">
    <location>
        <begin position="387"/>
        <end position="405"/>
    </location>
</feature>
<evidence type="ECO:0000313" key="4">
    <source>
        <dbReference type="Proteomes" id="UP000319143"/>
    </source>
</evidence>
<evidence type="ECO:0000256" key="1">
    <source>
        <dbReference type="SAM" id="MobiDB-lite"/>
    </source>
</evidence>
<keyword evidence="2" id="KW-1133">Transmembrane helix</keyword>
<sequence>MGGVPVLLLAAAIGVTYGWQPDSGGGVEYIIQVPPEDLQQLQRAGEISSRIDPEVQGHVSRVIIRVGTGPVPRSTPTSISQLHRGLNSPSTVAVQETQLRQALGDCPPYDVLDQAAVPIPEMNHARKANPIPGMNTTAFSGVSTNQIESLMKPDPNDPLAGTGISLPPSLQGTGNSAQDNLMRAANAFGEQAKSTLGFSPNPTNASASIPAASGNASQYSLPPAPTASGAIQTRTGSSNTNNQVPAFTSSNPMAAAASPLAGGPTTDPMTAPSGASASPWYDLNKSSTASSDTTSSMNAARTYQGPPYQGSASGAQAASDLAASNLGATPASSASGSTAGMGTTPTFGRPPTGMMPNAATGQPNWDATAASTSTSMPSTNLQSLQREQYERQQYERQQYERELQQQKLREQEMAQRQALQAQQNSYANLTVPAAAPTTSQQPAQPTGIAPYGSSMGSTFSPPPSSHPTVDPSLPRYLVDALPPGGYSYNHLNQPIDREGRVLNEYGQVVAPAAPRYANNTDSAPSPTVGAPPSYAGAGFATGFPGTQDPPQRAPGTAVRPPQGPLANGGATSSASDQNGNDFSGSKPPPDHLSGTPKTVAAQKLFNGLLLISIVGNLYLIFWLKNLRHQFHDLVAAKRISQVANSSVA</sequence>
<feature type="compositionally biased region" description="Low complexity" evidence="1">
    <location>
        <begin position="286"/>
        <end position="296"/>
    </location>
</feature>
<comment type="caution">
    <text evidence="3">The sequence shown here is derived from an EMBL/GenBank/DDBJ whole genome shotgun (WGS) entry which is preliminary data.</text>
</comment>
<feature type="compositionally biased region" description="Polar residues" evidence="1">
    <location>
        <begin position="168"/>
        <end position="177"/>
    </location>
</feature>
<accession>A0A5C6DIT2</accession>
<keyword evidence="2" id="KW-0812">Transmembrane</keyword>
<feature type="region of interest" description="Disordered" evidence="1">
    <location>
        <begin position="434"/>
        <end position="475"/>
    </location>
</feature>
<feature type="compositionally biased region" description="Low complexity" evidence="1">
    <location>
        <begin position="309"/>
        <end position="356"/>
    </location>
</feature>
<dbReference type="Proteomes" id="UP000319143">
    <property type="component" value="Unassembled WGS sequence"/>
</dbReference>
<feature type="compositionally biased region" description="Low complexity" evidence="1">
    <location>
        <begin position="535"/>
        <end position="546"/>
    </location>
</feature>
<feature type="compositionally biased region" description="Low complexity" evidence="1">
    <location>
        <begin position="434"/>
        <end position="446"/>
    </location>
</feature>
<dbReference type="RefSeq" id="WP_146528153.1">
    <property type="nucleotide sequence ID" value="NZ_SJPV01000006.1"/>
</dbReference>
<feature type="compositionally biased region" description="Polar residues" evidence="1">
    <location>
        <begin position="569"/>
        <end position="583"/>
    </location>
</feature>
<feature type="compositionally biased region" description="Polar residues" evidence="1">
    <location>
        <begin position="229"/>
        <end position="252"/>
    </location>
</feature>
<proteinExistence type="predicted"/>
<dbReference type="OrthoDB" id="232801at2"/>
<protein>
    <submittedName>
        <fullName evidence="3">Uncharacterized protein</fullName>
    </submittedName>
</protein>
<evidence type="ECO:0000313" key="3">
    <source>
        <dbReference type="EMBL" id="TWU36125.1"/>
    </source>
</evidence>
<keyword evidence="4" id="KW-1185">Reference proteome</keyword>
<organism evidence="3 4">
    <name type="scientific">Novipirellula artificiosorum</name>
    <dbReference type="NCBI Taxonomy" id="2528016"/>
    <lineage>
        <taxon>Bacteria</taxon>
        <taxon>Pseudomonadati</taxon>
        <taxon>Planctomycetota</taxon>
        <taxon>Planctomycetia</taxon>
        <taxon>Pirellulales</taxon>
        <taxon>Pirellulaceae</taxon>
        <taxon>Novipirellula</taxon>
    </lineage>
</organism>
<evidence type="ECO:0000256" key="2">
    <source>
        <dbReference type="SAM" id="Phobius"/>
    </source>
</evidence>
<feature type="region of interest" description="Disordered" evidence="1">
    <location>
        <begin position="516"/>
        <end position="595"/>
    </location>
</feature>
<dbReference type="EMBL" id="SJPV01000006">
    <property type="protein sequence ID" value="TWU36125.1"/>
    <property type="molecule type" value="Genomic_DNA"/>
</dbReference>
<dbReference type="AlphaFoldDB" id="A0A5C6DIT2"/>
<reference evidence="3 4" key="1">
    <citation type="submission" date="2019-02" db="EMBL/GenBank/DDBJ databases">
        <title>Deep-cultivation of Planctomycetes and their phenomic and genomic characterization uncovers novel biology.</title>
        <authorList>
            <person name="Wiegand S."/>
            <person name="Jogler M."/>
            <person name="Boedeker C."/>
            <person name="Pinto D."/>
            <person name="Vollmers J."/>
            <person name="Rivas-Marin E."/>
            <person name="Kohn T."/>
            <person name="Peeters S.H."/>
            <person name="Heuer A."/>
            <person name="Rast P."/>
            <person name="Oberbeckmann S."/>
            <person name="Bunk B."/>
            <person name="Jeske O."/>
            <person name="Meyerdierks A."/>
            <person name="Storesund J.E."/>
            <person name="Kallscheuer N."/>
            <person name="Luecker S."/>
            <person name="Lage O.M."/>
            <person name="Pohl T."/>
            <person name="Merkel B.J."/>
            <person name="Hornburger P."/>
            <person name="Mueller R.-W."/>
            <person name="Bruemmer F."/>
            <person name="Labrenz M."/>
            <person name="Spormann A.M."/>
            <person name="Op Den Camp H."/>
            <person name="Overmann J."/>
            <person name="Amann R."/>
            <person name="Jetten M.S.M."/>
            <person name="Mascher T."/>
            <person name="Medema M.H."/>
            <person name="Devos D.P."/>
            <person name="Kaster A.-K."/>
            <person name="Ovreas L."/>
            <person name="Rohde M."/>
            <person name="Galperin M.Y."/>
            <person name="Jogler C."/>
        </authorList>
    </citation>
    <scope>NUCLEOTIDE SEQUENCE [LARGE SCALE GENOMIC DNA]</scope>
    <source>
        <strain evidence="3 4">Poly41</strain>
    </source>
</reference>
<feature type="region of interest" description="Disordered" evidence="1">
    <location>
        <begin position="206"/>
        <end position="405"/>
    </location>
</feature>
<keyword evidence="2" id="KW-0472">Membrane</keyword>
<name>A0A5C6DIT2_9BACT</name>
<feature type="region of interest" description="Disordered" evidence="1">
    <location>
        <begin position="148"/>
        <end position="177"/>
    </location>
</feature>
<gene>
    <name evidence="3" type="ORF">Poly41_38780</name>
</gene>
<feature type="transmembrane region" description="Helical" evidence="2">
    <location>
        <begin position="604"/>
        <end position="623"/>
    </location>
</feature>